<comment type="function">
    <text evidence="11">Acts as a transcriptional regulator. Probably redox-responsive. The apo- but not holo-form probably binds DNA.</text>
</comment>
<evidence type="ECO:0000256" key="5">
    <source>
        <dbReference type="ARBA" id="ARBA00023004"/>
    </source>
</evidence>
<dbReference type="HAMAP" id="MF_01479">
    <property type="entry name" value="WhiB"/>
    <property type="match status" value="1"/>
</dbReference>
<sequence>MMMLDWTRRAACLDLDPELFFPISMEGPSQSQADRAKRVCARCPVREPCLAYALDTRQAYGVWGGTDPGQRRELSLAEPRENVPARPLRGGH</sequence>
<evidence type="ECO:0000256" key="11">
    <source>
        <dbReference type="HAMAP-Rule" id="MF_01479"/>
    </source>
</evidence>
<comment type="PTM">
    <text evidence="11">Upon Fe-S cluster removal intramolecular disulfide bonds are formed.</text>
</comment>
<feature type="binding site" evidence="11">
    <location>
        <position position="12"/>
    </location>
    <ligand>
        <name>[4Fe-4S] cluster</name>
        <dbReference type="ChEBI" id="CHEBI:49883"/>
    </ligand>
</feature>
<evidence type="ECO:0000256" key="4">
    <source>
        <dbReference type="ARBA" id="ARBA00022723"/>
    </source>
</evidence>
<comment type="subcellular location">
    <subcellularLocation>
        <location evidence="1 11">Cytoplasm</location>
    </subcellularLocation>
</comment>
<proteinExistence type="inferred from homology"/>
<comment type="cofactor">
    <cofactor evidence="11">
        <name>[4Fe-4S] cluster</name>
        <dbReference type="ChEBI" id="CHEBI:49883"/>
    </cofactor>
    <text evidence="11">Binds 1 [4Fe-4S] cluster per subunit. Following nitrosylation of the [4Fe-4S] cluster binds 1 [4Fe-8(NO)] cluster per subunit.</text>
</comment>
<evidence type="ECO:0000256" key="7">
    <source>
        <dbReference type="ARBA" id="ARBA00023015"/>
    </source>
</evidence>
<evidence type="ECO:0000256" key="10">
    <source>
        <dbReference type="ARBA" id="ARBA00023163"/>
    </source>
</evidence>
<keyword evidence="15" id="KW-1185">Reference proteome</keyword>
<keyword evidence="9 11" id="KW-1015">Disulfide bond</keyword>
<evidence type="ECO:0000256" key="12">
    <source>
        <dbReference type="SAM" id="MobiDB-lite"/>
    </source>
</evidence>
<organism evidence="14 15">
    <name type="scientific">Nonomuraea salmonea</name>
    <dbReference type="NCBI Taxonomy" id="46181"/>
    <lineage>
        <taxon>Bacteria</taxon>
        <taxon>Bacillati</taxon>
        <taxon>Actinomycetota</taxon>
        <taxon>Actinomycetes</taxon>
        <taxon>Streptosporangiales</taxon>
        <taxon>Streptosporangiaceae</taxon>
        <taxon>Nonomuraea</taxon>
    </lineage>
</organism>
<keyword evidence="6 11" id="KW-0411">Iron-sulfur</keyword>
<dbReference type="PANTHER" id="PTHR38839">
    <property type="entry name" value="TRANSCRIPTIONAL REGULATOR WHID-RELATED"/>
    <property type="match status" value="1"/>
</dbReference>
<keyword evidence="3 11" id="KW-0004">4Fe-4S</keyword>
<dbReference type="PROSITE" id="PS51674">
    <property type="entry name" value="4FE4S_WBL"/>
    <property type="match status" value="1"/>
</dbReference>
<evidence type="ECO:0000259" key="13">
    <source>
        <dbReference type="PROSITE" id="PS51674"/>
    </source>
</evidence>
<dbReference type="InterPro" id="IPR003482">
    <property type="entry name" value="Whib"/>
</dbReference>
<keyword evidence="4 11" id="KW-0479">Metal-binding</keyword>
<comment type="similarity">
    <text evidence="2 11">Belongs to the WhiB family.</text>
</comment>
<dbReference type="InterPro" id="IPR034768">
    <property type="entry name" value="4FE4S_WBL"/>
</dbReference>
<evidence type="ECO:0000313" key="14">
    <source>
        <dbReference type="EMBL" id="MFB9473862.1"/>
    </source>
</evidence>
<dbReference type="Proteomes" id="UP001589568">
    <property type="component" value="Unassembled WGS sequence"/>
</dbReference>
<gene>
    <name evidence="11" type="primary">whiB</name>
    <name evidence="14" type="ORF">ACFFR3_30570</name>
</gene>
<comment type="caution">
    <text evidence="14">The sequence shown here is derived from an EMBL/GenBank/DDBJ whole genome shotgun (WGS) entry which is preliminary data.</text>
</comment>
<name>A0ABV5NUA6_9ACTN</name>
<dbReference type="Pfam" id="PF02467">
    <property type="entry name" value="Whib"/>
    <property type="match status" value="1"/>
</dbReference>
<evidence type="ECO:0000256" key="2">
    <source>
        <dbReference type="ARBA" id="ARBA00006597"/>
    </source>
</evidence>
<protein>
    <recommendedName>
        <fullName evidence="11">Transcriptional regulator WhiB</fullName>
    </recommendedName>
</protein>
<keyword evidence="7 11" id="KW-0805">Transcription regulation</keyword>
<feature type="region of interest" description="Disordered" evidence="12">
    <location>
        <begin position="71"/>
        <end position="92"/>
    </location>
</feature>
<feature type="binding site" evidence="11">
    <location>
        <position position="40"/>
    </location>
    <ligand>
        <name>[4Fe-4S] cluster</name>
        <dbReference type="ChEBI" id="CHEBI:49883"/>
    </ligand>
</feature>
<reference evidence="14 15" key="1">
    <citation type="submission" date="2024-09" db="EMBL/GenBank/DDBJ databases">
        <authorList>
            <person name="Sun Q."/>
            <person name="Mori K."/>
        </authorList>
    </citation>
    <scope>NUCLEOTIDE SEQUENCE [LARGE SCALE GENOMIC DNA]</scope>
    <source>
        <strain evidence="14 15">JCM 3324</strain>
    </source>
</reference>
<evidence type="ECO:0000256" key="3">
    <source>
        <dbReference type="ARBA" id="ARBA00022485"/>
    </source>
</evidence>
<feature type="binding site" evidence="11">
    <location>
        <position position="49"/>
    </location>
    <ligand>
        <name>[4Fe-4S] cluster</name>
        <dbReference type="ChEBI" id="CHEBI:49883"/>
    </ligand>
</feature>
<keyword evidence="8 11" id="KW-0238">DNA-binding</keyword>
<accession>A0ABV5NUA6</accession>
<feature type="domain" description="4Fe-4S Wbl-type" evidence="13">
    <location>
        <begin position="11"/>
        <end position="73"/>
    </location>
</feature>
<evidence type="ECO:0000256" key="8">
    <source>
        <dbReference type="ARBA" id="ARBA00023125"/>
    </source>
</evidence>
<dbReference type="RefSeq" id="WP_379484305.1">
    <property type="nucleotide sequence ID" value="NZ_JBHMCF010000036.1"/>
</dbReference>
<dbReference type="EMBL" id="JBHMCF010000036">
    <property type="protein sequence ID" value="MFB9473862.1"/>
    <property type="molecule type" value="Genomic_DNA"/>
</dbReference>
<keyword evidence="11" id="KW-0963">Cytoplasm</keyword>
<keyword evidence="5 11" id="KW-0408">Iron</keyword>
<evidence type="ECO:0000256" key="9">
    <source>
        <dbReference type="ARBA" id="ARBA00023157"/>
    </source>
</evidence>
<evidence type="ECO:0000313" key="15">
    <source>
        <dbReference type="Proteomes" id="UP001589568"/>
    </source>
</evidence>
<feature type="compositionally biased region" description="Basic and acidic residues" evidence="12">
    <location>
        <begin position="71"/>
        <end position="83"/>
    </location>
</feature>
<evidence type="ECO:0000256" key="6">
    <source>
        <dbReference type="ARBA" id="ARBA00023014"/>
    </source>
</evidence>
<keyword evidence="10 11" id="KW-0804">Transcription</keyword>
<evidence type="ECO:0000256" key="1">
    <source>
        <dbReference type="ARBA" id="ARBA00004496"/>
    </source>
</evidence>
<feature type="binding site" evidence="11">
    <location>
        <position position="43"/>
    </location>
    <ligand>
        <name>[4Fe-4S] cluster</name>
        <dbReference type="ChEBI" id="CHEBI:49883"/>
    </ligand>
</feature>
<comment type="PTM">
    <text evidence="11">The Fe-S cluster can be nitrosylated by nitric oxide (NO).</text>
</comment>